<dbReference type="InterPro" id="IPR031107">
    <property type="entry name" value="Small_HSP"/>
</dbReference>
<dbReference type="PANTHER" id="PTHR11527">
    <property type="entry name" value="HEAT-SHOCK PROTEIN 20 FAMILY MEMBER"/>
    <property type="match status" value="1"/>
</dbReference>
<dbReference type="CDD" id="cd06464">
    <property type="entry name" value="ACD_sHsps-like"/>
    <property type="match status" value="1"/>
</dbReference>
<proteinExistence type="predicted"/>
<protein>
    <submittedName>
        <fullName evidence="2">Heat shock protein Hsp20</fullName>
    </submittedName>
</protein>
<dbReference type="AlphaFoldDB" id="A0A1W1D242"/>
<gene>
    <name evidence="2" type="ORF">MNB_SM-3-411</name>
</gene>
<name>A0A1W1D242_9ZZZZ</name>
<dbReference type="Pfam" id="PF00011">
    <property type="entry name" value="HSP20"/>
    <property type="match status" value="1"/>
</dbReference>
<evidence type="ECO:0000259" key="1">
    <source>
        <dbReference type="PROSITE" id="PS01031"/>
    </source>
</evidence>
<reference evidence="2" key="1">
    <citation type="submission" date="2016-10" db="EMBL/GenBank/DDBJ databases">
        <authorList>
            <person name="de Groot N.N."/>
        </authorList>
    </citation>
    <scope>NUCLEOTIDE SEQUENCE</scope>
</reference>
<accession>A0A1W1D242</accession>
<sequence>MDIVKSTKEIGNEIKKDVEVVTNKLAESFDNVAAHLPFANFAKKENSDFHLEVDLPGVKKEDINIKVEDGILTVSAVRKYKDEVKRDDYYVSESVFGRFERRFLLPDTVDSDKIDAEYKDGQLILTLHKTKKAQPKSIAIK</sequence>
<dbReference type="PROSITE" id="PS01031">
    <property type="entry name" value="SHSP"/>
    <property type="match status" value="1"/>
</dbReference>
<keyword evidence="2" id="KW-0346">Stress response</keyword>
<dbReference type="InterPro" id="IPR002068">
    <property type="entry name" value="A-crystallin/Hsp20_dom"/>
</dbReference>
<dbReference type="EMBL" id="FPHP01000002">
    <property type="protein sequence ID" value="SFV74522.1"/>
    <property type="molecule type" value="Genomic_DNA"/>
</dbReference>
<dbReference type="SUPFAM" id="SSF49764">
    <property type="entry name" value="HSP20-like chaperones"/>
    <property type="match status" value="1"/>
</dbReference>
<dbReference type="Gene3D" id="2.60.40.790">
    <property type="match status" value="1"/>
</dbReference>
<dbReference type="InterPro" id="IPR008978">
    <property type="entry name" value="HSP20-like_chaperone"/>
</dbReference>
<organism evidence="2">
    <name type="scientific">hydrothermal vent metagenome</name>
    <dbReference type="NCBI Taxonomy" id="652676"/>
    <lineage>
        <taxon>unclassified sequences</taxon>
        <taxon>metagenomes</taxon>
        <taxon>ecological metagenomes</taxon>
    </lineage>
</organism>
<feature type="domain" description="SHSP" evidence="1">
    <location>
        <begin position="29"/>
        <end position="141"/>
    </location>
</feature>
<evidence type="ECO:0000313" key="2">
    <source>
        <dbReference type="EMBL" id="SFV74522.1"/>
    </source>
</evidence>